<dbReference type="InterPro" id="IPR001790">
    <property type="entry name" value="Ribosomal_uL10"/>
</dbReference>
<gene>
    <name evidence="8" type="ORF">LLEC1_00429</name>
</gene>
<evidence type="ECO:0000256" key="1">
    <source>
        <dbReference type="ARBA" id="ARBA00008889"/>
    </source>
</evidence>
<dbReference type="GO" id="GO:0022625">
    <property type="term" value="C:cytosolic large ribosomal subunit"/>
    <property type="evidence" value="ECO:0007669"/>
    <property type="project" value="TreeGrafter"/>
</dbReference>
<name>A0A179ILC7_CORDF</name>
<keyword evidence="3" id="KW-0687">Ribonucleoprotein</keyword>
<dbReference type="OrthoDB" id="10259902at2759"/>
<dbReference type="InterPro" id="IPR030670">
    <property type="entry name" value="uL10_eukaryotes"/>
</dbReference>
<comment type="caution">
    <text evidence="8">The sequence shown here is derived from an EMBL/GenBank/DDBJ whole genome shotgun (WGS) entry which is preliminary data.</text>
</comment>
<reference evidence="8 9" key="1">
    <citation type="submission" date="2016-03" db="EMBL/GenBank/DDBJ databases">
        <title>Fine-scale spatial genetic structure of a fungal parasite of coffee scale insects.</title>
        <authorList>
            <person name="Jackson D."/>
            <person name="Zemenick K.A."/>
            <person name="Malloure B."/>
            <person name="Quandt C.A."/>
            <person name="James T.Y."/>
        </authorList>
    </citation>
    <scope>NUCLEOTIDE SEQUENCE [LARGE SCALE GENOMIC DNA]</scope>
    <source>
        <strain evidence="8 9">UM487</strain>
    </source>
</reference>
<feature type="region of interest" description="Disordered" evidence="6">
    <location>
        <begin position="278"/>
        <end position="305"/>
    </location>
</feature>
<dbReference type="OMA" id="DMNPFKL"/>
<evidence type="ECO:0000313" key="8">
    <source>
        <dbReference type="EMBL" id="OAR02304.1"/>
    </source>
</evidence>
<protein>
    <recommendedName>
        <fullName evidence="4">Large ribosomal subunit protein uL10</fullName>
    </recommendedName>
    <alternativeName>
        <fullName evidence="5">60S acidic ribosomal protein P0</fullName>
    </alternativeName>
</protein>
<sequence>MGGKTANKAGYFDKLKGLLEEYKSIFIVEIDNVSSQQMHEIRHSLRGKGVVLMGKNTMVRRALKGFINDTPEYERLLPFVKGNVGFVFTNEDLKEIRDLVLANRVAAPARAGAVAPIDVWVPAGNTGMEPGKTSFFQALNVPTKIARGTIEITTDLKLVEKGLKVGPSEATLLNMLNISPFTFGMGIAQVYDEGQCFEPSVLDIGEEQLLKTLTSCISSIACISLAISFPTLPSVMHSVVNSYKNVLAVAIETEISWPEIEELKDRIANPDAYASAAPAAAAPTSGGDAPKEAAKEESEAEDSDADFGGLLYTFGWDHTSEINSIEHTCQPQV</sequence>
<evidence type="ECO:0000256" key="6">
    <source>
        <dbReference type="SAM" id="MobiDB-lite"/>
    </source>
</evidence>
<evidence type="ECO:0000256" key="4">
    <source>
        <dbReference type="ARBA" id="ARBA00035202"/>
    </source>
</evidence>
<evidence type="ECO:0000256" key="5">
    <source>
        <dbReference type="ARBA" id="ARBA00035444"/>
    </source>
</evidence>
<evidence type="ECO:0000256" key="3">
    <source>
        <dbReference type="ARBA" id="ARBA00023274"/>
    </source>
</evidence>
<dbReference type="Pfam" id="PF00466">
    <property type="entry name" value="Ribosomal_L10"/>
    <property type="match status" value="1"/>
</dbReference>
<dbReference type="InterPro" id="IPR043164">
    <property type="entry name" value="Ribosomal_uL10-like_insert_sf"/>
</dbReference>
<dbReference type="PANTHER" id="PTHR45699:SF3">
    <property type="entry name" value="LARGE RIBOSOMAL SUBUNIT PROTEIN UL10"/>
    <property type="match status" value="1"/>
</dbReference>
<dbReference type="SUPFAM" id="SSF160369">
    <property type="entry name" value="Ribosomal protein L10-like"/>
    <property type="match status" value="1"/>
</dbReference>
<dbReference type="Pfam" id="PF17777">
    <property type="entry name" value="RL10P_insert"/>
    <property type="match status" value="1"/>
</dbReference>
<dbReference type="GO" id="GO:0003735">
    <property type="term" value="F:structural constituent of ribosome"/>
    <property type="evidence" value="ECO:0007669"/>
    <property type="project" value="TreeGrafter"/>
</dbReference>
<dbReference type="EMBL" id="LUKN01000744">
    <property type="protein sequence ID" value="OAR02304.1"/>
    <property type="molecule type" value="Genomic_DNA"/>
</dbReference>
<dbReference type="GO" id="GO:0000027">
    <property type="term" value="P:ribosomal large subunit assembly"/>
    <property type="evidence" value="ECO:0007669"/>
    <property type="project" value="TreeGrafter"/>
</dbReference>
<evidence type="ECO:0000259" key="7">
    <source>
        <dbReference type="Pfam" id="PF17777"/>
    </source>
</evidence>
<accession>A0A179ILC7</accession>
<dbReference type="Proteomes" id="UP000243081">
    <property type="component" value="Unassembled WGS sequence"/>
</dbReference>
<evidence type="ECO:0000313" key="9">
    <source>
        <dbReference type="Proteomes" id="UP000243081"/>
    </source>
</evidence>
<dbReference type="CDD" id="cd05795">
    <property type="entry name" value="Ribosomal_P0_L10e"/>
    <property type="match status" value="1"/>
</dbReference>
<keyword evidence="9" id="KW-1185">Reference proteome</keyword>
<feature type="domain" description="Large ribosomal subunit protein uL10-like insertion" evidence="7">
    <location>
        <begin position="109"/>
        <end position="178"/>
    </location>
</feature>
<dbReference type="PIRSF" id="PIRSF039087">
    <property type="entry name" value="L10E"/>
    <property type="match status" value="1"/>
</dbReference>
<dbReference type="GO" id="GO:0070180">
    <property type="term" value="F:large ribosomal subunit rRNA binding"/>
    <property type="evidence" value="ECO:0007669"/>
    <property type="project" value="TreeGrafter"/>
</dbReference>
<dbReference type="GO" id="GO:0002181">
    <property type="term" value="P:cytoplasmic translation"/>
    <property type="evidence" value="ECO:0007669"/>
    <property type="project" value="TreeGrafter"/>
</dbReference>
<keyword evidence="2" id="KW-0689">Ribosomal protein</keyword>
<dbReference type="Gene3D" id="3.30.70.1730">
    <property type="match status" value="1"/>
</dbReference>
<dbReference type="PANTHER" id="PTHR45699">
    <property type="entry name" value="60S ACIDIC RIBOSOMAL PROTEIN P0"/>
    <property type="match status" value="1"/>
</dbReference>
<dbReference type="FunFam" id="3.90.105.20:FF:000001">
    <property type="entry name" value="60S acidic ribosomal protein P0"/>
    <property type="match status" value="1"/>
</dbReference>
<dbReference type="InterPro" id="IPR043141">
    <property type="entry name" value="Ribosomal_uL10-like_sf"/>
</dbReference>
<evidence type="ECO:0000256" key="2">
    <source>
        <dbReference type="ARBA" id="ARBA00022980"/>
    </source>
</evidence>
<dbReference type="Gene3D" id="3.90.105.20">
    <property type="match status" value="1"/>
</dbReference>
<feature type="compositionally biased region" description="Low complexity" evidence="6">
    <location>
        <begin position="278"/>
        <end position="288"/>
    </location>
</feature>
<dbReference type="InterPro" id="IPR050323">
    <property type="entry name" value="Ribosomal_protein_uL10"/>
</dbReference>
<proteinExistence type="inferred from homology"/>
<comment type="similarity">
    <text evidence="1">Belongs to the universal ribosomal protein uL10 family.</text>
</comment>
<dbReference type="InterPro" id="IPR040637">
    <property type="entry name" value="Ribosomal_uL10-like_insert"/>
</dbReference>
<dbReference type="Pfam" id="PF00428">
    <property type="entry name" value="Ribosomal_60s"/>
    <property type="match status" value="1"/>
</dbReference>
<organism evidence="8 9">
    <name type="scientific">Cordyceps confragosa</name>
    <name type="common">Lecanicillium lecanii</name>
    <dbReference type="NCBI Taxonomy" id="2714763"/>
    <lineage>
        <taxon>Eukaryota</taxon>
        <taxon>Fungi</taxon>
        <taxon>Dikarya</taxon>
        <taxon>Ascomycota</taxon>
        <taxon>Pezizomycotina</taxon>
        <taxon>Sordariomycetes</taxon>
        <taxon>Hypocreomycetidae</taxon>
        <taxon>Hypocreales</taxon>
        <taxon>Cordycipitaceae</taxon>
        <taxon>Akanthomyces</taxon>
    </lineage>
</organism>
<dbReference type="AlphaFoldDB" id="A0A179ILC7"/>